<feature type="active site" description="Proton acceptor" evidence="6">
    <location>
        <position position="28"/>
    </location>
</feature>
<keyword evidence="3" id="KW-0051">Antiviral defense</keyword>
<gene>
    <name evidence="8" type="ORF">SAMN03080614_105411</name>
</gene>
<dbReference type="PIRSF" id="PIRSF005054">
    <property type="entry name" value="PF1131"/>
    <property type="match status" value="1"/>
</dbReference>
<feature type="active site" description="Proton donor" evidence="6">
    <location>
        <position position="41"/>
    </location>
</feature>
<evidence type="ECO:0000256" key="3">
    <source>
        <dbReference type="ARBA" id="ARBA00023118"/>
    </source>
</evidence>
<dbReference type="Gene3D" id="3.30.70.1890">
    <property type="match status" value="1"/>
</dbReference>
<dbReference type="RefSeq" id="WP_091351340.1">
    <property type="nucleotide sequence ID" value="NZ_FOIF01000054.1"/>
</dbReference>
<protein>
    <recommendedName>
        <fullName evidence="4">CRISPR-associated endoribonuclease</fullName>
    </recommendedName>
</protein>
<dbReference type="OrthoDB" id="9797488at2"/>
<dbReference type="PANTHER" id="PTHR36984:SF1">
    <property type="entry name" value="CRISPR-ASSOCIATED ENDORIBONUCLEASE CAS6 1"/>
    <property type="match status" value="1"/>
</dbReference>
<dbReference type="InterPro" id="IPR049435">
    <property type="entry name" value="Cas_Cas6_C"/>
</dbReference>
<comment type="function">
    <text evidence="4">CRISPR (clustered regularly interspaced short palindromic repeat), is an adaptive immune system that provides protection against mobile genetic elements (viruses, transposable elements and conjugative plasmids). CRISPR clusters contain sequences complementary to antecedent mobile elements and target invading nucleic acids. CRISPR clusters are transcribed and processed into CRISPR RNA (crRNA).</text>
</comment>
<proteinExistence type="inferred from homology"/>
<dbReference type="Proteomes" id="UP000243819">
    <property type="component" value="Unassembled WGS sequence"/>
</dbReference>
<dbReference type="EMBL" id="FOIF01000054">
    <property type="protein sequence ID" value="SET13032.1"/>
    <property type="molecule type" value="Genomic_DNA"/>
</dbReference>
<organism evidence="8 9">
    <name type="scientific">Anaerobranca gottschalkii DSM 13577</name>
    <dbReference type="NCBI Taxonomy" id="1120990"/>
    <lineage>
        <taxon>Bacteria</taxon>
        <taxon>Bacillati</taxon>
        <taxon>Bacillota</taxon>
        <taxon>Clostridia</taxon>
        <taxon>Eubacteriales</taxon>
        <taxon>Proteinivoracaceae</taxon>
        <taxon>Anaerobranca</taxon>
    </lineage>
</organism>
<dbReference type="Gene3D" id="3.30.70.1900">
    <property type="match status" value="1"/>
</dbReference>
<dbReference type="InterPro" id="IPR010156">
    <property type="entry name" value="CRISPR-assoc_prot_Cas6"/>
</dbReference>
<dbReference type="NCBIfam" id="TIGR01877">
    <property type="entry name" value="cas_cas6"/>
    <property type="match status" value="1"/>
</dbReference>
<dbReference type="GO" id="GO:0003723">
    <property type="term" value="F:RNA binding"/>
    <property type="evidence" value="ECO:0007669"/>
    <property type="project" value="UniProtKB-KW"/>
</dbReference>
<dbReference type="GO" id="GO:0016788">
    <property type="term" value="F:hydrolase activity, acting on ester bonds"/>
    <property type="evidence" value="ECO:0007669"/>
    <property type="project" value="InterPro"/>
</dbReference>
<sequence length="249" mass="28843">MRIVLEITSEKEINLPIQYNHIVQGFIYENLADEVFRFFIHDEGFEFNKRKFKLFTFSKILGKFVIDKIGNRIIFQSPIKLVISSPIDKFINEFGKALLEKDKFYLGKNNIQISKIEVVNKGNFSDNVKIRTLSPIVIYSTVEENGKKRTIYHKPGDESFTLLIRRNIEKKYQLLYKKEPPTDDFEIKAANLEKIRLAVINYKNTIIKGYSGDFILKGNPELISLAYDVGLGSKNSQGFGLFDFVVDHQ</sequence>
<dbReference type="GO" id="GO:0051607">
    <property type="term" value="P:defense response to virus"/>
    <property type="evidence" value="ECO:0007669"/>
    <property type="project" value="UniProtKB-KW"/>
</dbReference>
<evidence type="ECO:0000256" key="2">
    <source>
        <dbReference type="ARBA" id="ARBA00022884"/>
    </source>
</evidence>
<accession>A0A1I0C2P2</accession>
<evidence type="ECO:0000259" key="7">
    <source>
        <dbReference type="Pfam" id="PF01881"/>
    </source>
</evidence>
<evidence type="ECO:0000256" key="6">
    <source>
        <dbReference type="PIRSR" id="PIRSR005054-50"/>
    </source>
</evidence>
<evidence type="ECO:0000313" key="9">
    <source>
        <dbReference type="Proteomes" id="UP000243819"/>
    </source>
</evidence>
<evidence type="ECO:0000256" key="5">
    <source>
        <dbReference type="PIRSR" id="PIRSR005054-1"/>
    </source>
</evidence>
<feature type="site" description="Transition state stabilizer" evidence="5">
    <location>
        <position position="53"/>
    </location>
</feature>
<dbReference type="AlphaFoldDB" id="A0A1I0C2P2"/>
<comment type="similarity">
    <text evidence="1 4">Belongs to the CRISPR-associated protein Cas6/Cse3/CasE family.</text>
</comment>
<keyword evidence="9" id="KW-1185">Reference proteome</keyword>
<dbReference type="InterPro" id="IPR045747">
    <property type="entry name" value="CRISPR-assoc_prot_Cas6_N_sf"/>
</dbReference>
<evidence type="ECO:0000256" key="4">
    <source>
        <dbReference type="PIRNR" id="PIRNR005054"/>
    </source>
</evidence>
<dbReference type="PANTHER" id="PTHR36984">
    <property type="entry name" value="CRISPR-ASSOCIATED ENDORIBONUCLEASE CAS6 1"/>
    <property type="match status" value="1"/>
</dbReference>
<name>A0A1I0C2P2_9FIRM</name>
<dbReference type="STRING" id="1120990.SAMN03080614_105411"/>
<feature type="domain" description="CRISPR associated protein Cas6 C-terminal" evidence="7">
    <location>
        <begin position="124"/>
        <end position="243"/>
    </location>
</feature>
<reference evidence="9" key="1">
    <citation type="submission" date="2016-10" db="EMBL/GenBank/DDBJ databases">
        <authorList>
            <person name="Varghese N."/>
            <person name="Submissions S."/>
        </authorList>
    </citation>
    <scope>NUCLEOTIDE SEQUENCE [LARGE SCALE GENOMIC DNA]</scope>
    <source>
        <strain evidence="9">DSM 13577</strain>
    </source>
</reference>
<dbReference type="Pfam" id="PF01881">
    <property type="entry name" value="Cas_Cas6_C"/>
    <property type="match status" value="1"/>
</dbReference>
<evidence type="ECO:0000313" key="8">
    <source>
        <dbReference type="EMBL" id="SET13032.1"/>
    </source>
</evidence>
<evidence type="ECO:0000256" key="1">
    <source>
        <dbReference type="ARBA" id="ARBA00005937"/>
    </source>
</evidence>
<dbReference type="CDD" id="cd21140">
    <property type="entry name" value="Cas6_I-like"/>
    <property type="match status" value="1"/>
</dbReference>
<keyword evidence="2" id="KW-0694">RNA-binding</keyword>